<evidence type="ECO:0000313" key="3">
    <source>
        <dbReference type="Proteomes" id="UP000019487"/>
    </source>
</evidence>
<feature type="compositionally biased region" description="Basic and acidic residues" evidence="1">
    <location>
        <begin position="76"/>
        <end position="86"/>
    </location>
</feature>
<dbReference type="HOGENOM" id="CLU_025684_0_0_1"/>
<feature type="region of interest" description="Disordered" evidence="1">
    <location>
        <begin position="295"/>
        <end position="314"/>
    </location>
</feature>
<evidence type="ECO:0000313" key="2">
    <source>
        <dbReference type="EMBL" id="ESZ94125.1"/>
    </source>
</evidence>
<keyword evidence="3" id="KW-1185">Reference proteome</keyword>
<feature type="compositionally biased region" description="Polar residues" evidence="1">
    <location>
        <begin position="347"/>
        <end position="371"/>
    </location>
</feature>
<sequence length="660" mass="70841">MSNTSIPNFSRPLSPNPSPPKAPTRPPPPPPMSDSAASNTAISMPVLRSGIEIDSTASNDRINQSESDNGGMDGSEDIHSSARRSTDPSSISDTAQPRGYLNISSSPTTLVRKPRIEMRPNHPLPRSATCPDLSSAAPSISEQYEYTPNRDGAISRADRYSRIIDAAIASSPPLPPSIAGPSRPSGLRNVIFPEDTHENDEITPSVSSTASYSRVPRFAHHLKLGGARHGMQKAFSSMKPASAIGLRLPKNPASSALSGSNFSAGVKLIDIGAPMGVIKKTPEEIQEMLREMGVKSEDLPSGGGSSSKGRAAAAEGVETAVLGAVDEGGEGLSEVQKGRRPARSDSLGASSTVTSTDTQPAVQTPPLTANQLGKLPARSVSQTQSIFSTTNESTATIKPAQEKPKGWYATASLDEIRETLPPVKPEDLIPPEQIPGFLNELLRDFELLKNVGVLKDEVFDQEMQGLTEMAFGTNEESEGEGEGEDDDEDEDEEENDGDDYEQEDKFIWGQDGEPDPNYVDGGWCQEEISSAGVGQRWFQFDLTENILGGPKCPLTHTDPEEEVEDQGMVGAEQHVGAETQHVDETAQAEAERHVGAEIQHLDEPAAAEAADAEEARVEETTTTGTVQTEVEDRFADPEEDFDDDARPLTQVDIWEREGLL</sequence>
<accession>W9CHU4</accession>
<feature type="region of interest" description="Disordered" evidence="1">
    <location>
        <begin position="469"/>
        <end position="523"/>
    </location>
</feature>
<feature type="compositionally biased region" description="Polar residues" evidence="1">
    <location>
        <begin position="379"/>
        <end position="396"/>
    </location>
</feature>
<feature type="compositionally biased region" description="Polar residues" evidence="1">
    <location>
        <begin position="55"/>
        <end position="68"/>
    </location>
</feature>
<gene>
    <name evidence="2" type="ORF">SBOR_5479</name>
</gene>
<proteinExistence type="predicted"/>
<feature type="region of interest" description="Disordered" evidence="1">
    <location>
        <begin position="1"/>
        <end position="143"/>
    </location>
</feature>
<dbReference type="Proteomes" id="UP000019487">
    <property type="component" value="Unassembled WGS sequence"/>
</dbReference>
<dbReference type="EMBL" id="AYSA01000266">
    <property type="protein sequence ID" value="ESZ94125.1"/>
    <property type="molecule type" value="Genomic_DNA"/>
</dbReference>
<comment type="caution">
    <text evidence="2">The sequence shown here is derived from an EMBL/GenBank/DDBJ whole genome shotgun (WGS) entry which is preliminary data.</text>
</comment>
<name>W9CHU4_SCLBF</name>
<organism evidence="2 3">
    <name type="scientific">Sclerotinia borealis (strain F-4128)</name>
    <dbReference type="NCBI Taxonomy" id="1432307"/>
    <lineage>
        <taxon>Eukaryota</taxon>
        <taxon>Fungi</taxon>
        <taxon>Dikarya</taxon>
        <taxon>Ascomycota</taxon>
        <taxon>Pezizomycotina</taxon>
        <taxon>Leotiomycetes</taxon>
        <taxon>Helotiales</taxon>
        <taxon>Sclerotiniaceae</taxon>
        <taxon>Sclerotinia</taxon>
    </lineage>
</organism>
<protein>
    <submittedName>
        <fullName evidence="2">Uncharacterized protein</fullName>
    </submittedName>
</protein>
<dbReference type="OrthoDB" id="3559164at2759"/>
<evidence type="ECO:0000256" key="1">
    <source>
        <dbReference type="SAM" id="MobiDB-lite"/>
    </source>
</evidence>
<dbReference type="AlphaFoldDB" id="W9CHU4"/>
<feature type="region of interest" description="Disordered" evidence="1">
    <location>
        <begin position="325"/>
        <end position="403"/>
    </location>
</feature>
<feature type="compositionally biased region" description="Pro residues" evidence="1">
    <location>
        <begin position="14"/>
        <end position="32"/>
    </location>
</feature>
<feature type="compositionally biased region" description="Acidic residues" evidence="1">
    <location>
        <begin position="475"/>
        <end position="502"/>
    </location>
</feature>
<feature type="region of interest" description="Disordered" evidence="1">
    <location>
        <begin position="604"/>
        <end position="649"/>
    </location>
</feature>
<reference evidence="2 3" key="1">
    <citation type="journal article" date="2014" name="Genome Announc.">
        <title>Draft genome sequence of Sclerotinia borealis, a psychrophilic plant pathogenic fungus.</title>
        <authorList>
            <person name="Mardanov A.V."/>
            <person name="Beletsky A.V."/>
            <person name="Kadnikov V.V."/>
            <person name="Ignatov A.N."/>
            <person name="Ravin N.V."/>
        </authorList>
    </citation>
    <scope>NUCLEOTIDE SEQUENCE [LARGE SCALE GENOMIC DNA]</scope>
    <source>
        <strain evidence="3">F-4157</strain>
    </source>
</reference>